<dbReference type="CDD" id="cd16926">
    <property type="entry name" value="HATPase_MutL-MLH-PMS-like"/>
    <property type="match status" value="1"/>
</dbReference>
<dbReference type="InterPro" id="IPR038973">
    <property type="entry name" value="MutL/Mlh/Pms-like"/>
</dbReference>
<dbReference type="GO" id="GO:0006298">
    <property type="term" value="P:mismatch repair"/>
    <property type="evidence" value="ECO:0007669"/>
    <property type="project" value="InterPro"/>
</dbReference>
<dbReference type="NCBIfam" id="TIGR00585">
    <property type="entry name" value="mutl"/>
    <property type="match status" value="1"/>
</dbReference>
<dbReference type="GeneID" id="16995511"/>
<organism evidence="5 6">
    <name type="scientific">Cyanidioschyzon merolae (strain NIES-3377 / 10D)</name>
    <name type="common">Unicellular red alga</name>
    <dbReference type="NCBI Taxonomy" id="280699"/>
    <lineage>
        <taxon>Eukaryota</taxon>
        <taxon>Rhodophyta</taxon>
        <taxon>Bangiophyceae</taxon>
        <taxon>Cyanidiales</taxon>
        <taxon>Cyanidiaceae</taxon>
        <taxon>Cyanidioschyzon</taxon>
    </lineage>
</organism>
<dbReference type="SUPFAM" id="SSF55874">
    <property type="entry name" value="ATPase domain of HSP90 chaperone/DNA topoisomerase II/histidine kinase"/>
    <property type="match status" value="1"/>
</dbReference>
<dbReference type="InterPro" id="IPR037198">
    <property type="entry name" value="MutL_C_sf"/>
</dbReference>
<dbReference type="InterPro" id="IPR036890">
    <property type="entry name" value="HATPase_C_sf"/>
</dbReference>
<keyword evidence="2" id="KW-0227">DNA damage</keyword>
<name>M1VES4_CYAM1</name>
<dbReference type="SMART" id="SM01340">
    <property type="entry name" value="DNA_mis_repair"/>
    <property type="match status" value="1"/>
</dbReference>
<dbReference type="AlphaFoldDB" id="M1VES4"/>
<dbReference type="InterPro" id="IPR014721">
    <property type="entry name" value="Ribsml_uS5_D2-typ_fold_subgr"/>
</dbReference>
<gene>
    <name evidence="5" type="ORF">CYME_CMO034C</name>
</gene>
<dbReference type="RefSeq" id="XP_005537463.1">
    <property type="nucleotide sequence ID" value="XM_005537406.1"/>
</dbReference>
<sequence length="830" mass="91702">MLQTLPPEVVRHLTSAPVVTSLASVTKELVENALDAEATQISVFLSGYGLEFIEVSDDGCGIAKQDLEQLAQLHTTSKLRAFAELSSISTYGFRGQALASLAMTGRLEISSRPRDRDASAVPGVAFRARYQAGRRISDLEPEARPYGTTVRVYELFASMPVRRREAESQKKRELQKAIQILQTYALAAPTVRFSVQWTPKGRERPTLCLATQGKCTLRSCFSLLYGAEQLTKLVDLAVIVKWPTPLPGACTEPELHMRGLLSRCYPAAGRSAPDRQMLLLQAKRPVQWTRMRRMLDSEFRQRTCTSLYPVYVLAIDLPPDTFDVNASPDKTEVLIHDDAAVVASVREALRTSWTQVADVRTRAPFSVQTGKCADARAKAPDDHLRAAQLANQLEWSVTTEQKRDTSQRLVTDARPACVKESATSTLAASETTLSSSGMSAGVCVASRAEVEAASFIVDHVKPHTTEQPFRESLQASSAAVAATTGAHEQWETAEPLAQRWTHHNAEAASSGTESSGTIHRSADTILSGVSGVNSHEHDRVVARASGASMERWLAVHVVIDPFQWTSSANISRSSGCARDADLPHVEPIIRARVGERLQLACLLEASTPNTTEDCVTESSTEADRELEQRFHKHWFEEMRIIGQFNCGFILATYGSDLFIIDQHAADEKYIYESLARALRPRTQSMLQPLSIPASASEELTLWEQRENLAALGFELEFRWSAPPTERVWMLGAPTVCQTVLEATDLLEIAHQAPLTGRVADLLRASRVKLLLATRACRRAVMIGMPLDRTHMQSIVARLATLEQPWNCPHGRPTMRHLVRVSEIGFRRAVT</sequence>
<dbReference type="Gene3D" id="3.30.1540.20">
    <property type="entry name" value="MutL, C-terminal domain, dimerisation subdomain"/>
    <property type="match status" value="1"/>
</dbReference>
<dbReference type="eggNOG" id="KOG1978">
    <property type="taxonomic scope" value="Eukaryota"/>
</dbReference>
<proteinExistence type="inferred from homology"/>
<accession>M1VES4</accession>
<dbReference type="InterPro" id="IPR042120">
    <property type="entry name" value="MutL_C_dimsub"/>
</dbReference>
<dbReference type="InterPro" id="IPR020568">
    <property type="entry name" value="Ribosomal_Su5_D2-typ_SF"/>
</dbReference>
<evidence type="ECO:0000313" key="5">
    <source>
        <dbReference type="EMBL" id="BAM81427.1"/>
    </source>
</evidence>
<reference evidence="5 6" key="2">
    <citation type="journal article" date="2007" name="BMC Biol.">
        <title>A 100%-complete sequence reveals unusually simple genomic features in the hot-spring red alga Cyanidioschyzon merolae.</title>
        <authorList>
            <person name="Nozaki H."/>
            <person name="Takano H."/>
            <person name="Misumi O."/>
            <person name="Terasawa K."/>
            <person name="Matsuzaki M."/>
            <person name="Maruyama S."/>
            <person name="Nishida K."/>
            <person name="Yagisawa F."/>
            <person name="Yoshida Y."/>
            <person name="Fujiwara T."/>
            <person name="Takio S."/>
            <person name="Tamura K."/>
            <person name="Chung S.J."/>
            <person name="Nakamura S."/>
            <person name="Kuroiwa H."/>
            <person name="Tanaka K."/>
            <person name="Sato N."/>
            <person name="Kuroiwa T."/>
        </authorList>
    </citation>
    <scope>NUCLEOTIDE SEQUENCE [LARGE SCALE GENOMIC DNA]</scope>
    <source>
        <strain evidence="5 6">10D</strain>
    </source>
</reference>
<keyword evidence="6" id="KW-1185">Reference proteome</keyword>
<dbReference type="SUPFAM" id="SSF54211">
    <property type="entry name" value="Ribosomal protein S5 domain 2-like"/>
    <property type="match status" value="1"/>
</dbReference>
<dbReference type="GO" id="GO:0005524">
    <property type="term" value="F:ATP binding"/>
    <property type="evidence" value="ECO:0007669"/>
    <property type="project" value="InterPro"/>
</dbReference>
<dbReference type="PANTHER" id="PTHR10073">
    <property type="entry name" value="DNA MISMATCH REPAIR PROTEIN MLH, PMS, MUTL"/>
    <property type="match status" value="1"/>
</dbReference>
<evidence type="ECO:0000256" key="1">
    <source>
        <dbReference type="ARBA" id="ARBA00006082"/>
    </source>
</evidence>
<dbReference type="Gene3D" id="3.30.1370.100">
    <property type="entry name" value="MutL, C-terminal domain, regulatory subdomain"/>
    <property type="match status" value="1"/>
</dbReference>
<dbReference type="STRING" id="280699.M1VES4"/>
<dbReference type="InterPro" id="IPR013507">
    <property type="entry name" value="DNA_mismatch_S5_2-like"/>
</dbReference>
<dbReference type="OrthoDB" id="10263226at2759"/>
<protein>
    <submittedName>
        <fullName evidence="5">Similar to postmeiotic segregation increased 2</fullName>
    </submittedName>
</protein>
<evidence type="ECO:0000313" key="6">
    <source>
        <dbReference type="Proteomes" id="UP000007014"/>
    </source>
</evidence>
<feature type="domain" description="MutL C-terminal dimerisation" evidence="3">
    <location>
        <begin position="640"/>
        <end position="786"/>
    </location>
</feature>
<dbReference type="OMA" id="MRPRRMP"/>
<dbReference type="KEGG" id="cme:CYME_CMO034C"/>
<dbReference type="HOGENOM" id="CLU_004131_0_2_1"/>
<dbReference type="GO" id="GO:0032389">
    <property type="term" value="C:MutLalpha complex"/>
    <property type="evidence" value="ECO:0007669"/>
    <property type="project" value="TreeGrafter"/>
</dbReference>
<dbReference type="FunFam" id="3.30.565.10:FF:000017">
    <property type="entry name" value="PMS1 homolog 1, mismatch repair system component"/>
    <property type="match status" value="1"/>
</dbReference>
<dbReference type="GO" id="GO:0016887">
    <property type="term" value="F:ATP hydrolysis activity"/>
    <property type="evidence" value="ECO:0007669"/>
    <property type="project" value="InterPro"/>
</dbReference>
<evidence type="ECO:0000259" key="3">
    <source>
        <dbReference type="SMART" id="SM00853"/>
    </source>
</evidence>
<dbReference type="Gene3D" id="3.30.230.10">
    <property type="match status" value="1"/>
</dbReference>
<comment type="similarity">
    <text evidence="1">Belongs to the DNA mismatch repair MutL/HexB family.</text>
</comment>
<dbReference type="EMBL" id="AP006497">
    <property type="protein sequence ID" value="BAM81427.1"/>
    <property type="molecule type" value="Genomic_DNA"/>
</dbReference>
<dbReference type="Gramene" id="CMO034CT">
    <property type="protein sequence ID" value="CMO034CT"/>
    <property type="gene ID" value="CMO034C"/>
</dbReference>
<dbReference type="CDD" id="cd00782">
    <property type="entry name" value="MutL_Trans"/>
    <property type="match status" value="1"/>
</dbReference>
<dbReference type="Gene3D" id="3.30.565.10">
    <property type="entry name" value="Histidine kinase-like ATPase, C-terminal domain"/>
    <property type="match status" value="1"/>
</dbReference>
<dbReference type="GO" id="GO:0140664">
    <property type="term" value="F:ATP-dependent DNA damage sensor activity"/>
    <property type="evidence" value="ECO:0007669"/>
    <property type="project" value="InterPro"/>
</dbReference>
<feature type="domain" description="DNA mismatch repair protein S5" evidence="4">
    <location>
        <begin position="221"/>
        <end position="354"/>
    </location>
</feature>
<dbReference type="Pfam" id="PF13589">
    <property type="entry name" value="HATPase_c_3"/>
    <property type="match status" value="1"/>
</dbReference>
<dbReference type="GO" id="GO:0030983">
    <property type="term" value="F:mismatched DNA binding"/>
    <property type="evidence" value="ECO:0007669"/>
    <property type="project" value="InterPro"/>
</dbReference>
<evidence type="ECO:0000256" key="2">
    <source>
        <dbReference type="ARBA" id="ARBA00022763"/>
    </source>
</evidence>
<evidence type="ECO:0000259" key="4">
    <source>
        <dbReference type="SMART" id="SM01340"/>
    </source>
</evidence>
<dbReference type="InterPro" id="IPR014790">
    <property type="entry name" value="MutL_C"/>
</dbReference>
<reference evidence="5 6" key="1">
    <citation type="journal article" date="2004" name="Nature">
        <title>Genome sequence of the ultrasmall unicellular red alga Cyanidioschyzon merolae 10D.</title>
        <authorList>
            <person name="Matsuzaki M."/>
            <person name="Misumi O."/>
            <person name="Shin-i T."/>
            <person name="Maruyama S."/>
            <person name="Takahara M."/>
            <person name="Miyagishima S."/>
            <person name="Mori T."/>
            <person name="Nishida K."/>
            <person name="Yagisawa F."/>
            <person name="Nishida K."/>
            <person name="Yoshida Y."/>
            <person name="Nishimura Y."/>
            <person name="Nakao S."/>
            <person name="Kobayashi T."/>
            <person name="Momoyama Y."/>
            <person name="Higashiyama T."/>
            <person name="Minoda A."/>
            <person name="Sano M."/>
            <person name="Nomoto H."/>
            <person name="Oishi K."/>
            <person name="Hayashi H."/>
            <person name="Ohta F."/>
            <person name="Nishizaka S."/>
            <person name="Haga S."/>
            <person name="Miura S."/>
            <person name="Morishita T."/>
            <person name="Kabeya Y."/>
            <person name="Terasawa K."/>
            <person name="Suzuki Y."/>
            <person name="Ishii Y."/>
            <person name="Asakawa S."/>
            <person name="Takano H."/>
            <person name="Ohta N."/>
            <person name="Kuroiwa H."/>
            <person name="Tanaka K."/>
            <person name="Shimizu N."/>
            <person name="Sugano S."/>
            <person name="Sato N."/>
            <person name="Nozaki H."/>
            <person name="Ogasawara N."/>
            <person name="Kohara Y."/>
            <person name="Kuroiwa T."/>
        </authorList>
    </citation>
    <scope>NUCLEOTIDE SEQUENCE [LARGE SCALE GENOMIC DNA]</scope>
    <source>
        <strain evidence="5 6">10D</strain>
    </source>
</reference>
<dbReference type="SUPFAM" id="SSF118116">
    <property type="entry name" value="DNA mismatch repair protein MutL"/>
    <property type="match status" value="1"/>
</dbReference>
<dbReference type="Pfam" id="PF08676">
    <property type="entry name" value="MutL_C"/>
    <property type="match status" value="1"/>
</dbReference>
<dbReference type="Pfam" id="PF01119">
    <property type="entry name" value="DNA_mis_repair"/>
    <property type="match status" value="1"/>
</dbReference>
<dbReference type="InterPro" id="IPR042121">
    <property type="entry name" value="MutL_C_regsub"/>
</dbReference>
<dbReference type="InterPro" id="IPR002099">
    <property type="entry name" value="MutL/Mlh/PMS"/>
</dbReference>
<dbReference type="Proteomes" id="UP000007014">
    <property type="component" value="Chromosome 15"/>
</dbReference>
<dbReference type="PANTHER" id="PTHR10073:SF52">
    <property type="entry name" value="MISMATCH REPAIR ENDONUCLEASE PMS2"/>
    <property type="match status" value="1"/>
</dbReference>
<dbReference type="SMART" id="SM00853">
    <property type="entry name" value="MutL_C"/>
    <property type="match status" value="1"/>
</dbReference>